<dbReference type="Proteomes" id="UP000005426">
    <property type="component" value="Unassembled WGS sequence"/>
</dbReference>
<evidence type="ECO:0000256" key="1">
    <source>
        <dbReference type="SAM" id="MobiDB-lite"/>
    </source>
</evidence>
<name>G9NLQ8_HYPAI</name>
<gene>
    <name evidence="2" type="ORF">TRIATDRAFT_281596</name>
</gene>
<dbReference type="HOGENOM" id="CLU_1354780_0_0_1"/>
<proteinExistence type="predicted"/>
<keyword evidence="3" id="KW-1185">Reference proteome</keyword>
<feature type="compositionally biased region" description="Polar residues" evidence="1">
    <location>
        <begin position="129"/>
        <end position="141"/>
    </location>
</feature>
<comment type="caution">
    <text evidence="2">The sequence shown here is derived from an EMBL/GenBank/DDBJ whole genome shotgun (WGS) entry which is preliminary data.</text>
</comment>
<accession>G9NLQ8</accession>
<protein>
    <submittedName>
        <fullName evidence="2">Uncharacterized protein</fullName>
    </submittedName>
</protein>
<reference evidence="2 3" key="1">
    <citation type="journal article" date="2011" name="Genome Biol.">
        <title>Comparative genome sequence analysis underscores mycoparasitism as the ancestral life style of Trichoderma.</title>
        <authorList>
            <person name="Kubicek C.P."/>
            <person name="Herrera-Estrella A."/>
            <person name="Seidl-Seiboth V."/>
            <person name="Martinez D.A."/>
            <person name="Druzhinina I.S."/>
            <person name="Thon M."/>
            <person name="Zeilinger S."/>
            <person name="Casas-Flores S."/>
            <person name="Horwitz B.A."/>
            <person name="Mukherjee P.K."/>
            <person name="Mukherjee M."/>
            <person name="Kredics L."/>
            <person name="Alcaraz L.D."/>
            <person name="Aerts A."/>
            <person name="Antal Z."/>
            <person name="Atanasova L."/>
            <person name="Cervantes-Badillo M.G."/>
            <person name="Challacombe J."/>
            <person name="Chertkov O."/>
            <person name="McCluskey K."/>
            <person name="Coulpier F."/>
            <person name="Deshpande N."/>
            <person name="von Doehren H."/>
            <person name="Ebbole D.J."/>
            <person name="Esquivel-Naranjo E.U."/>
            <person name="Fekete E."/>
            <person name="Flipphi M."/>
            <person name="Glaser F."/>
            <person name="Gomez-Rodriguez E.Y."/>
            <person name="Gruber S."/>
            <person name="Han C."/>
            <person name="Henrissat B."/>
            <person name="Hermosa R."/>
            <person name="Hernandez-Onate M."/>
            <person name="Karaffa L."/>
            <person name="Kosti I."/>
            <person name="Le Crom S."/>
            <person name="Lindquist E."/>
            <person name="Lucas S."/>
            <person name="Luebeck M."/>
            <person name="Luebeck P.S."/>
            <person name="Margeot A."/>
            <person name="Metz B."/>
            <person name="Misra M."/>
            <person name="Nevalainen H."/>
            <person name="Omann M."/>
            <person name="Packer N."/>
            <person name="Perrone G."/>
            <person name="Uresti-Rivera E.E."/>
            <person name="Salamov A."/>
            <person name="Schmoll M."/>
            <person name="Seiboth B."/>
            <person name="Shapiro H."/>
            <person name="Sukno S."/>
            <person name="Tamayo-Ramos J.A."/>
            <person name="Tisch D."/>
            <person name="Wiest A."/>
            <person name="Wilkinson H.H."/>
            <person name="Zhang M."/>
            <person name="Coutinho P.M."/>
            <person name="Kenerley C.M."/>
            <person name="Monte E."/>
            <person name="Baker S.E."/>
            <person name="Grigoriev I.V."/>
        </authorList>
    </citation>
    <scope>NUCLEOTIDE SEQUENCE [LARGE SCALE GENOMIC DNA]</scope>
    <source>
        <strain evidence="3">ATCC 20476 / IMI 206040</strain>
    </source>
</reference>
<evidence type="ECO:0000313" key="2">
    <source>
        <dbReference type="EMBL" id="EHK48818.1"/>
    </source>
</evidence>
<feature type="region of interest" description="Disordered" evidence="1">
    <location>
        <begin position="1"/>
        <end position="54"/>
    </location>
</feature>
<evidence type="ECO:0000313" key="3">
    <source>
        <dbReference type="Proteomes" id="UP000005426"/>
    </source>
</evidence>
<feature type="region of interest" description="Disordered" evidence="1">
    <location>
        <begin position="128"/>
        <end position="155"/>
    </location>
</feature>
<dbReference type="EMBL" id="ABDG02000018">
    <property type="protein sequence ID" value="EHK48818.1"/>
    <property type="molecule type" value="Genomic_DNA"/>
</dbReference>
<sequence>MSSGSGPPLAPLHDPSTPTRPEEKKSHSGDGQIGAASAPNPGPPARLGNAGQQKLRLQMQIMCSQRRQRKAEMGGKRPSCRLSRWSSAACAGKESGGRDWPIGSFVSRTVGQKTKEQIEKMRLSKTVKRNSGQSKSHTFQRVTKIHTQRRAGSETPGVACVLQQKFAGDTKTLSVEDSSRPTNEAYMRACHRTTAATKTRPW</sequence>
<dbReference type="AlphaFoldDB" id="G9NLQ8"/>
<organism evidence="2 3">
    <name type="scientific">Hypocrea atroviridis (strain ATCC 20476 / IMI 206040)</name>
    <name type="common">Trichoderma atroviride</name>
    <dbReference type="NCBI Taxonomy" id="452589"/>
    <lineage>
        <taxon>Eukaryota</taxon>
        <taxon>Fungi</taxon>
        <taxon>Dikarya</taxon>
        <taxon>Ascomycota</taxon>
        <taxon>Pezizomycotina</taxon>
        <taxon>Sordariomycetes</taxon>
        <taxon>Hypocreomycetidae</taxon>
        <taxon>Hypocreales</taxon>
        <taxon>Hypocreaceae</taxon>
        <taxon>Trichoderma</taxon>
    </lineage>
</organism>